<evidence type="ECO:0000313" key="2">
    <source>
        <dbReference type="EMBL" id="KAJ0200691.1"/>
    </source>
</evidence>
<protein>
    <recommendedName>
        <fullName evidence="1">DM2 domain-containing protein</fullName>
    </recommendedName>
</protein>
<dbReference type="PROSITE" id="PS51925">
    <property type="entry name" value="SWIB_MDM2"/>
    <property type="match status" value="1"/>
</dbReference>
<gene>
    <name evidence="2" type="ORF">LSAT_V11C600305410</name>
</gene>
<dbReference type="CDD" id="cd10567">
    <property type="entry name" value="SWIB-MDM2_like"/>
    <property type="match status" value="1"/>
</dbReference>
<dbReference type="Gene3D" id="1.10.245.10">
    <property type="entry name" value="SWIB/MDM2 domain"/>
    <property type="match status" value="1"/>
</dbReference>
<dbReference type="SMART" id="SM00151">
    <property type="entry name" value="SWIB"/>
    <property type="match status" value="1"/>
</dbReference>
<reference evidence="2 3" key="1">
    <citation type="journal article" date="2017" name="Nat. Commun.">
        <title>Genome assembly with in vitro proximity ligation data and whole-genome triplication in lettuce.</title>
        <authorList>
            <person name="Reyes-Chin-Wo S."/>
            <person name="Wang Z."/>
            <person name="Yang X."/>
            <person name="Kozik A."/>
            <person name="Arikit S."/>
            <person name="Song C."/>
            <person name="Xia L."/>
            <person name="Froenicke L."/>
            <person name="Lavelle D.O."/>
            <person name="Truco M.J."/>
            <person name="Xia R."/>
            <person name="Zhu S."/>
            <person name="Xu C."/>
            <person name="Xu H."/>
            <person name="Xu X."/>
            <person name="Cox K."/>
            <person name="Korf I."/>
            <person name="Meyers B.C."/>
            <person name="Michelmore R.W."/>
        </authorList>
    </citation>
    <scope>NUCLEOTIDE SEQUENCE [LARGE SCALE GENOMIC DNA]</scope>
    <source>
        <strain evidence="3">cv. Salinas</strain>
        <tissue evidence="2">Seedlings</tissue>
    </source>
</reference>
<evidence type="ECO:0000259" key="1">
    <source>
        <dbReference type="PROSITE" id="PS51925"/>
    </source>
</evidence>
<dbReference type="Proteomes" id="UP000235145">
    <property type="component" value="Unassembled WGS sequence"/>
</dbReference>
<dbReference type="EMBL" id="NBSK02000006">
    <property type="protein sequence ID" value="KAJ0200691.1"/>
    <property type="molecule type" value="Genomic_DNA"/>
</dbReference>
<dbReference type="SUPFAM" id="SSF47592">
    <property type="entry name" value="SWIB/MDM2 domain"/>
    <property type="match status" value="1"/>
</dbReference>
<dbReference type="PANTHER" id="PTHR13844">
    <property type="entry name" value="SWI/SNF-RELATED MATRIX-ASSOCIATED ACTIN-DEPENDENT REGULATOR OF CHROMATIN SUBFAMILY D"/>
    <property type="match status" value="1"/>
</dbReference>
<dbReference type="InterPro" id="IPR036885">
    <property type="entry name" value="SWIB_MDM2_dom_sf"/>
</dbReference>
<dbReference type="InterPro" id="IPR003121">
    <property type="entry name" value="SWIB_MDM2_domain"/>
</dbReference>
<dbReference type="InterPro" id="IPR019835">
    <property type="entry name" value="SWIB_domain"/>
</dbReference>
<sequence>MAWSIRAFHQGCRVLMAAANSSATATATATAAAPKRGRPAGILKVVPVSQPLGEFLGVSEVSRTDAVKKVWGYIKSNNLQNPSNKKEILCDAKLKTIFNGKDQVGFLEIAKLLSQHFVKSS</sequence>
<dbReference type="OrthoDB" id="10251073at2759"/>
<dbReference type="GO" id="GO:0005634">
    <property type="term" value="C:nucleus"/>
    <property type="evidence" value="ECO:0000318"/>
    <property type="project" value="GO_Central"/>
</dbReference>
<comment type="caution">
    <text evidence="2">The sequence shown here is derived from an EMBL/GenBank/DDBJ whole genome shotgun (WGS) entry which is preliminary data.</text>
</comment>
<evidence type="ECO:0000313" key="3">
    <source>
        <dbReference type="Proteomes" id="UP000235145"/>
    </source>
</evidence>
<dbReference type="AlphaFoldDB" id="A0A9R1X629"/>
<dbReference type="Pfam" id="PF02201">
    <property type="entry name" value="SWIB"/>
    <property type="match status" value="1"/>
</dbReference>
<organism evidence="2 3">
    <name type="scientific">Lactuca sativa</name>
    <name type="common">Garden lettuce</name>
    <dbReference type="NCBI Taxonomy" id="4236"/>
    <lineage>
        <taxon>Eukaryota</taxon>
        <taxon>Viridiplantae</taxon>
        <taxon>Streptophyta</taxon>
        <taxon>Embryophyta</taxon>
        <taxon>Tracheophyta</taxon>
        <taxon>Spermatophyta</taxon>
        <taxon>Magnoliopsida</taxon>
        <taxon>eudicotyledons</taxon>
        <taxon>Gunneridae</taxon>
        <taxon>Pentapetalae</taxon>
        <taxon>asterids</taxon>
        <taxon>campanulids</taxon>
        <taxon>Asterales</taxon>
        <taxon>Asteraceae</taxon>
        <taxon>Cichorioideae</taxon>
        <taxon>Cichorieae</taxon>
        <taxon>Lactucinae</taxon>
        <taxon>Lactuca</taxon>
    </lineage>
</organism>
<keyword evidence="3" id="KW-1185">Reference proteome</keyword>
<proteinExistence type="predicted"/>
<feature type="domain" description="DM2" evidence="1">
    <location>
        <begin position="41"/>
        <end position="119"/>
    </location>
</feature>
<dbReference type="Gramene" id="rna-gnl|WGS:NBSK|LSAT_6X17261_mrna">
    <property type="protein sequence ID" value="cds-PLY72815.1"/>
    <property type="gene ID" value="gene-LSAT_6X17261"/>
</dbReference>
<accession>A0A9R1X629</accession>
<name>A0A9R1X629_LACSA</name>